<dbReference type="EMBL" id="JABXBU010000030">
    <property type="protein sequence ID" value="KAF8785793.1"/>
    <property type="molecule type" value="Genomic_DNA"/>
</dbReference>
<dbReference type="GO" id="GO:0042575">
    <property type="term" value="C:DNA polymerase complex"/>
    <property type="evidence" value="ECO:0007669"/>
    <property type="project" value="UniProtKB-ARBA"/>
</dbReference>
<dbReference type="SUPFAM" id="SSF53098">
    <property type="entry name" value="Ribonuclease H-like"/>
    <property type="match status" value="1"/>
</dbReference>
<protein>
    <recommendedName>
        <fullName evidence="1">Integrase catalytic domain-containing protein</fullName>
    </recommendedName>
</protein>
<dbReference type="Gene3D" id="3.30.420.10">
    <property type="entry name" value="Ribonuclease H-like superfamily/Ribonuclease H"/>
    <property type="match status" value="1"/>
</dbReference>
<evidence type="ECO:0000313" key="3">
    <source>
        <dbReference type="Proteomes" id="UP000807504"/>
    </source>
</evidence>
<keyword evidence="3" id="KW-1185">Reference proteome</keyword>
<proteinExistence type="predicted"/>
<dbReference type="InterPro" id="IPR001584">
    <property type="entry name" value="Integrase_cat-core"/>
</dbReference>
<dbReference type="InterPro" id="IPR043502">
    <property type="entry name" value="DNA/RNA_pol_sf"/>
</dbReference>
<name>A0A8T0F9Z4_ARGBR</name>
<dbReference type="InterPro" id="IPR012337">
    <property type="entry name" value="RNaseH-like_sf"/>
</dbReference>
<gene>
    <name evidence="2" type="ORF">HNY73_011298</name>
</gene>
<dbReference type="GO" id="GO:0071897">
    <property type="term" value="P:DNA biosynthetic process"/>
    <property type="evidence" value="ECO:0007669"/>
    <property type="project" value="UniProtKB-ARBA"/>
</dbReference>
<dbReference type="Pfam" id="PF18701">
    <property type="entry name" value="DUF5641"/>
    <property type="match status" value="1"/>
</dbReference>
<organism evidence="2 3">
    <name type="scientific">Argiope bruennichi</name>
    <name type="common">Wasp spider</name>
    <name type="synonym">Aranea bruennichi</name>
    <dbReference type="NCBI Taxonomy" id="94029"/>
    <lineage>
        <taxon>Eukaryota</taxon>
        <taxon>Metazoa</taxon>
        <taxon>Ecdysozoa</taxon>
        <taxon>Arthropoda</taxon>
        <taxon>Chelicerata</taxon>
        <taxon>Arachnida</taxon>
        <taxon>Araneae</taxon>
        <taxon>Araneomorphae</taxon>
        <taxon>Entelegynae</taxon>
        <taxon>Araneoidea</taxon>
        <taxon>Araneidae</taxon>
        <taxon>Argiope</taxon>
    </lineage>
</organism>
<accession>A0A8T0F9Z4</accession>
<evidence type="ECO:0000259" key="1">
    <source>
        <dbReference type="PROSITE" id="PS50994"/>
    </source>
</evidence>
<feature type="domain" description="Integrase catalytic" evidence="1">
    <location>
        <begin position="214"/>
        <end position="405"/>
    </location>
</feature>
<dbReference type="PROSITE" id="PS50994">
    <property type="entry name" value="INTEGRASE"/>
    <property type="match status" value="1"/>
</dbReference>
<dbReference type="GO" id="GO:0003676">
    <property type="term" value="F:nucleic acid binding"/>
    <property type="evidence" value="ECO:0007669"/>
    <property type="project" value="InterPro"/>
</dbReference>
<sequence length="517" mass="59248">MRSFVSQEISQQLKLPVIRKETIVGADYYYDIVTSRIKRLNDKLVATETLSGWCLQGKIDMTNHILEMKIIVEEKIISDQLKKFWELENLGVEADTDENIFDDAIMKEFESGITFSNNKYNVKLPWKPGMKEQLHDNREVAQKRFLGLKTKFLNDPLLFTEYKTVLDEYLKENIIEQVTCGFRENPIAFTADIKQAFLQIEINEEDRDATRFFWQQEPDGSEGHNLMIYRMTRVLFGVSSSPFLLAATIKHHLKSTRATHFEVMSDLTTESFLACLRRFIAKRSKPSIIWSDNATNFKGAKNILDSLLKACKSDSVQRFCAKEGIVWNFIPPASPHFGGLWEANIGAMKRILLKVTKSTVLTFDELTTLVTQIEAVLSSIQLCPLSADPADLQPFTPGHFLVGAPLLSIPEPSDSLTNISLSSRWSLIQSLRSKFWKRWSQEYLNSLQSRAKWKLPQLNIKPGQLVLLKDNSKSPMEWNLVRIERTYPGADGIVRVTDIRTPKGIFRRSVNRLSTPF</sequence>
<reference evidence="2" key="2">
    <citation type="submission" date="2020-06" db="EMBL/GenBank/DDBJ databases">
        <authorList>
            <person name="Sheffer M."/>
        </authorList>
    </citation>
    <scope>NUCLEOTIDE SEQUENCE</scope>
</reference>
<comment type="caution">
    <text evidence="2">The sequence shown here is derived from an EMBL/GenBank/DDBJ whole genome shotgun (WGS) entry which is preliminary data.</text>
</comment>
<reference evidence="2" key="1">
    <citation type="journal article" date="2020" name="bioRxiv">
        <title>Chromosome-level reference genome of the European wasp spider Argiope bruennichi: a resource for studies on range expansion and evolutionary adaptation.</title>
        <authorList>
            <person name="Sheffer M.M."/>
            <person name="Hoppe A."/>
            <person name="Krehenwinkel H."/>
            <person name="Uhl G."/>
            <person name="Kuss A.W."/>
            <person name="Jensen L."/>
            <person name="Jensen C."/>
            <person name="Gillespie R.G."/>
            <person name="Hoff K.J."/>
            <person name="Prost S."/>
        </authorList>
    </citation>
    <scope>NUCLEOTIDE SEQUENCE</scope>
</reference>
<evidence type="ECO:0000313" key="2">
    <source>
        <dbReference type="EMBL" id="KAF8785793.1"/>
    </source>
</evidence>
<dbReference type="InterPro" id="IPR036397">
    <property type="entry name" value="RNaseH_sf"/>
</dbReference>
<dbReference type="Proteomes" id="UP000807504">
    <property type="component" value="Unassembled WGS sequence"/>
</dbReference>
<dbReference type="GO" id="GO:0015074">
    <property type="term" value="P:DNA integration"/>
    <property type="evidence" value="ECO:0007669"/>
    <property type="project" value="InterPro"/>
</dbReference>
<dbReference type="AlphaFoldDB" id="A0A8T0F9Z4"/>
<dbReference type="InterPro" id="IPR040676">
    <property type="entry name" value="DUF5641"/>
</dbReference>
<dbReference type="PANTHER" id="PTHR47331">
    <property type="entry name" value="PHD-TYPE DOMAIN-CONTAINING PROTEIN"/>
    <property type="match status" value="1"/>
</dbReference>
<dbReference type="SUPFAM" id="SSF56672">
    <property type="entry name" value="DNA/RNA polymerases"/>
    <property type="match status" value="1"/>
</dbReference>